<evidence type="ECO:0000313" key="2">
    <source>
        <dbReference type="EMBL" id="UQC83124.1"/>
    </source>
</evidence>
<feature type="region of interest" description="Disordered" evidence="1">
    <location>
        <begin position="1"/>
        <end position="34"/>
    </location>
</feature>
<dbReference type="GeneID" id="73342613"/>
<proteinExistence type="predicted"/>
<dbReference type="EMBL" id="CP019476">
    <property type="protein sequence ID" value="UQC83124.1"/>
    <property type="molecule type" value="Genomic_DNA"/>
</dbReference>
<protein>
    <submittedName>
        <fullName evidence="2">Uncharacterized protein</fullName>
    </submittedName>
</protein>
<keyword evidence="3" id="KW-1185">Reference proteome</keyword>
<sequence>MKCGAVERSGEQGGRDWSKPIQKSREIDTDGDMETQAQELRVCTKKGKCPREEQGSGRVGYKLGNTTIGHGSTLRATDNVATQLAVITFSQDSTDTTPYICLRGYFVSYPYGYPSETRKKCRVNERINVQCIVYWIDSPLRLTMELTVIAHQDASRHGQIISFTNSRVSMNTICQDHEQELLALPVAFFYPWHITREHADLVHWIGFFDQTNSDSGASNRRCVFGVKSGGTWSAPWPVHHRARVLSKVVVLQHLAAVRLHTRQASPRYTGKPHKMKRSGGGGGGGGNTASCRKRIMYFSVVVNDFLSLSRSIATADTRTCARSTMQLRCLTPSIGVSQQWKCQSESQIQVPERTGERPVQPDLFRARDDPILHPGLTLTPDSSILFPFLHRVCSWFPRLRPTLPAPHHQTALPDALGESGLQLTRRFVSFDKLSDLNRLSYRPFAAPRTAVHTLNNLGHMGSLPLSVSTQYDGMVRKSRVQRGKRYSPALRSVDALSPSQPVSLRRPDLAAFLGQGMALGL</sequence>
<dbReference type="KEGG" id="clup:CLUP02_08617"/>
<feature type="region of interest" description="Disordered" evidence="1">
    <location>
        <begin position="263"/>
        <end position="287"/>
    </location>
</feature>
<evidence type="ECO:0000313" key="3">
    <source>
        <dbReference type="Proteomes" id="UP000830671"/>
    </source>
</evidence>
<evidence type="ECO:0000256" key="1">
    <source>
        <dbReference type="SAM" id="MobiDB-lite"/>
    </source>
</evidence>
<gene>
    <name evidence="2" type="ORF">CLUP02_08617</name>
</gene>
<organism evidence="2 3">
    <name type="scientific">Colletotrichum lupini</name>
    <dbReference type="NCBI Taxonomy" id="145971"/>
    <lineage>
        <taxon>Eukaryota</taxon>
        <taxon>Fungi</taxon>
        <taxon>Dikarya</taxon>
        <taxon>Ascomycota</taxon>
        <taxon>Pezizomycotina</taxon>
        <taxon>Sordariomycetes</taxon>
        <taxon>Hypocreomycetidae</taxon>
        <taxon>Glomerellales</taxon>
        <taxon>Glomerellaceae</taxon>
        <taxon>Colletotrichum</taxon>
        <taxon>Colletotrichum acutatum species complex</taxon>
    </lineage>
</organism>
<dbReference type="RefSeq" id="XP_049144746.1">
    <property type="nucleotide sequence ID" value="XM_049287603.1"/>
</dbReference>
<dbReference type="AlphaFoldDB" id="A0A9Q8WH15"/>
<dbReference type="Proteomes" id="UP000830671">
    <property type="component" value="Chromosome 4"/>
</dbReference>
<feature type="compositionally biased region" description="Gly residues" evidence="1">
    <location>
        <begin position="278"/>
        <end position="287"/>
    </location>
</feature>
<feature type="compositionally biased region" description="Basic and acidic residues" evidence="1">
    <location>
        <begin position="8"/>
        <end position="28"/>
    </location>
</feature>
<reference evidence="2" key="1">
    <citation type="journal article" date="2021" name="Mol. Plant Microbe Interact.">
        <title>Complete Genome Sequence of the Plant-Pathogenic Fungus Colletotrichum lupini.</title>
        <authorList>
            <person name="Baroncelli R."/>
            <person name="Pensec F."/>
            <person name="Da Lio D."/>
            <person name="Boufleur T."/>
            <person name="Vicente I."/>
            <person name="Sarrocco S."/>
            <person name="Picot A."/>
            <person name="Baraldi E."/>
            <person name="Sukno S."/>
            <person name="Thon M."/>
            <person name="Le Floch G."/>
        </authorList>
    </citation>
    <scope>NUCLEOTIDE SEQUENCE</scope>
    <source>
        <strain evidence="2">IMI 504893</strain>
    </source>
</reference>
<name>A0A9Q8WH15_9PEZI</name>
<accession>A0A9Q8WH15</accession>